<evidence type="ECO:0000313" key="3">
    <source>
        <dbReference type="Proteomes" id="UP000282760"/>
    </source>
</evidence>
<proteinExistence type="predicted"/>
<name>A0A3T0JQC5_PSESX</name>
<dbReference type="EMBL" id="CP024646">
    <property type="protein sequence ID" value="AZV25643.1"/>
    <property type="molecule type" value="Genomic_DNA"/>
</dbReference>
<evidence type="ECO:0008006" key="4">
    <source>
        <dbReference type="Google" id="ProtNLM"/>
    </source>
</evidence>
<accession>A0A3T0JQC5</accession>
<dbReference type="AlphaFoldDB" id="A0A3T0JQC5"/>
<organism evidence="2 3">
    <name type="scientific">Pseudomonas syringae</name>
    <dbReference type="NCBI Taxonomy" id="317"/>
    <lineage>
        <taxon>Bacteria</taxon>
        <taxon>Pseudomonadati</taxon>
        <taxon>Pseudomonadota</taxon>
        <taxon>Gammaproteobacteria</taxon>
        <taxon>Pseudomonadales</taxon>
        <taxon>Pseudomonadaceae</taxon>
        <taxon>Pseudomonas</taxon>
    </lineage>
</organism>
<dbReference type="Gene3D" id="3.40.50.300">
    <property type="entry name" value="P-loop containing nucleotide triphosphate hydrolases"/>
    <property type="match status" value="1"/>
</dbReference>
<gene>
    <name evidence="2" type="ORF">CT157_06395</name>
</gene>
<evidence type="ECO:0000256" key="1">
    <source>
        <dbReference type="SAM" id="MobiDB-lite"/>
    </source>
</evidence>
<sequence>MSQPSLVINLYKRLDQPDDILQKDAIKRLDQLISEQLETIPKESYTVFSETSLSYTRAHNAILVEGGRGSGKTTFLLNALKRLDKPEEKDRAEDKNLSELSGKLHVLPMIDPTLIETKENIIIVILSMIEAAIAKVTDQSNRMEKPRQDLAEGLGLLDGIGPDKAYGNEWEDATWIMSRGLNKAKKGRSFELKFSVYLETALSILNQKEAFVIAFDDVDTNFNHGHTILETIRKYLTSPRLVLLLSGDLDLYGRLLRRNIYSTFGEQVMKHDPDTIGGEKHNLSHAVLELEEQYLLKIVPPQNRIPMLPLGGIMQRSGVSVKTSQKKANLQNLPLWATERIRKLLLEKDGTSQPFFDFVSMEHLRLVIGYLQALNEEDQKSSRQMIFKVFETRLRASLVPIDLIERGNFDYALRSAFEWLTNQDDAPELLQFGVPVDPVRAVVLHCLALALAQGLETRNGGAIRALFALALPVTMMRRSENIAKEVRTAIFRFLWTQSTPSLPEIAARLGNVDRSRRQEIGKVRASSFGSVGLTRRLLWNENFQRVYGLPSITGEKLTVDELKSELIERNPDAPTLNWINSFSSVDNQLKIRQGVGWFSIDDLQANRTEKFSDILSLIVYRRFNASGEVFHSLSALSLFAVIGDLLMSSDIGDLSSHAVSAIIPPFLREKTQVDLNFSSEEEDGLTEDDSEDGEGTISVQDDDQFDNFMGSLKEWHAFARSECLNAAVSPSILGSLASRIHDDLMDLDEKVKSSWKSGQILHRQITNILQGVLVVSSGLTGRKNSPKNSDRPFREALGRMVGTKKEASLHPLAVIVLSCPLVWAFLNPREANDRGEGLTSPLKTPVLGALWNWEGNQTSEKISTPCNFERWLTPPKIRINIGAVIQSDNQRYVLVDGFYDVLNVVPRNVTK</sequence>
<protein>
    <recommendedName>
        <fullName evidence="4">KAP NTPase domain-containing protein</fullName>
    </recommendedName>
</protein>
<reference evidence="2 3" key="1">
    <citation type="submission" date="2017-11" db="EMBL/GenBank/DDBJ databases">
        <title>Effect of PGPRs.</title>
        <authorList>
            <person name="Oliva R."/>
            <person name="Nong J."/>
            <person name="Roman V."/>
        </authorList>
    </citation>
    <scope>NUCLEOTIDE SEQUENCE [LARGE SCALE GENOMIC DNA]</scope>
    <source>
        <strain evidence="2">Inb918</strain>
    </source>
</reference>
<feature type="region of interest" description="Disordered" evidence="1">
    <location>
        <begin position="678"/>
        <end position="700"/>
    </location>
</feature>
<evidence type="ECO:0000313" key="2">
    <source>
        <dbReference type="EMBL" id="AZV25643.1"/>
    </source>
</evidence>
<dbReference type="InterPro" id="IPR027417">
    <property type="entry name" value="P-loop_NTPase"/>
</dbReference>
<dbReference type="SUPFAM" id="SSF52540">
    <property type="entry name" value="P-loop containing nucleoside triphosphate hydrolases"/>
    <property type="match status" value="1"/>
</dbReference>
<dbReference type="Proteomes" id="UP000282760">
    <property type="component" value="Chromosome"/>
</dbReference>
<feature type="compositionally biased region" description="Acidic residues" evidence="1">
    <location>
        <begin position="679"/>
        <end position="700"/>
    </location>
</feature>